<keyword evidence="8 11" id="KW-0863">Zinc-finger</keyword>
<evidence type="ECO:0000256" key="7">
    <source>
        <dbReference type="ARBA" id="ARBA00022741"/>
    </source>
</evidence>
<dbReference type="InterPro" id="IPR050100">
    <property type="entry name" value="TRAFAC_GTPase_members"/>
</dbReference>
<dbReference type="GO" id="GO:0005525">
    <property type="term" value="F:GTP binding"/>
    <property type="evidence" value="ECO:0007669"/>
    <property type="project" value="UniProtKB-KW"/>
</dbReference>
<evidence type="ECO:0000256" key="6">
    <source>
        <dbReference type="ARBA" id="ARBA00022723"/>
    </source>
</evidence>
<evidence type="ECO:0000256" key="11">
    <source>
        <dbReference type="PROSITE-ProRule" id="PRU00322"/>
    </source>
</evidence>
<dbReference type="FunFam" id="2.40.30.10:FF:000060">
    <property type="entry name" value="elongation factor 1-alpha isoform X4"/>
    <property type="match status" value="1"/>
</dbReference>
<dbReference type="SUPFAM" id="SSF50465">
    <property type="entry name" value="EF-Tu/eEF-1alpha/eIF2-gamma C-terminal domain"/>
    <property type="match status" value="1"/>
</dbReference>
<name>A0AAV9LQM8_9SOLN</name>
<dbReference type="InterPro" id="IPR004161">
    <property type="entry name" value="EFTu-like_2"/>
</dbReference>
<dbReference type="Gene3D" id="3.40.50.300">
    <property type="entry name" value="P-loop containing nucleotide triphosphate hydrolases"/>
    <property type="match status" value="1"/>
</dbReference>
<keyword evidence="10" id="KW-0342">GTP-binding</keyword>
<evidence type="ECO:0000313" key="16">
    <source>
        <dbReference type="Proteomes" id="UP001311915"/>
    </source>
</evidence>
<keyword evidence="5" id="KW-0963">Cytoplasm</keyword>
<keyword evidence="16" id="KW-1185">Reference proteome</keyword>
<dbReference type="SUPFAM" id="SSF90209">
    <property type="entry name" value="Ran binding protein zinc finger-like"/>
    <property type="match status" value="1"/>
</dbReference>
<dbReference type="SMART" id="SM00547">
    <property type="entry name" value="ZnF_RBZ"/>
    <property type="match status" value="2"/>
</dbReference>
<dbReference type="Gene3D" id="4.10.1060.10">
    <property type="entry name" value="Zinc finger, RanBP2-type"/>
    <property type="match status" value="1"/>
</dbReference>
<evidence type="ECO:0000259" key="14">
    <source>
        <dbReference type="PROSITE" id="PS51722"/>
    </source>
</evidence>
<evidence type="ECO:0000256" key="8">
    <source>
        <dbReference type="ARBA" id="ARBA00022771"/>
    </source>
</evidence>
<protein>
    <recommendedName>
        <fullName evidence="17">HBS1-like protein</fullName>
    </recommendedName>
</protein>
<dbReference type="PRINTS" id="PR00315">
    <property type="entry name" value="ELONGATNFCT"/>
</dbReference>
<dbReference type="EMBL" id="JAWPEI010000005">
    <property type="protein sequence ID" value="KAK4726725.1"/>
    <property type="molecule type" value="Genomic_DNA"/>
</dbReference>
<feature type="compositionally biased region" description="Basic and acidic residues" evidence="12">
    <location>
        <begin position="163"/>
        <end position="173"/>
    </location>
</feature>
<dbReference type="InterPro" id="IPR027417">
    <property type="entry name" value="P-loop_NTPase"/>
</dbReference>
<dbReference type="InterPro" id="IPR054696">
    <property type="entry name" value="GTP-eEF1A_C"/>
</dbReference>
<comment type="similarity">
    <text evidence="3">Belongs to the TRAFAC class translation factor GTPase superfamily. Classic translation factor GTPase family. EF-Tu/EF-1A subfamily.</text>
</comment>
<dbReference type="SUPFAM" id="SSF50447">
    <property type="entry name" value="Translation proteins"/>
    <property type="match status" value="1"/>
</dbReference>
<dbReference type="GO" id="GO:0008270">
    <property type="term" value="F:zinc ion binding"/>
    <property type="evidence" value="ECO:0007669"/>
    <property type="project" value="UniProtKB-KW"/>
</dbReference>
<sequence>MPRKVNYGVDYEEDFYDYEDYNYDNDDGYEYAETNGRAPETNTKQELVKVGIWCCSICTFDNKASMIVCDVCENPKQELVKAGMWCCPICTFDNEDTTNLCDMCGVLRNPLIKGGGGGGGKASAATSDKVVQSNISKKEIAGEVKKELVSEEPTSSSTSTAKVRRDDMKDRGSSIETRGNHGVMSNVSNMSVSSNPRNAESRIATSRSQSKPQKIVCTDQFEDKLNQLNLAIVGHVDSGKSTLSGRLLHLLGKISQKEMHKYEKEAKQQGKGSFAYAWALDESAEERERGITMTVAVAYFNTKSYRVVLLDSPGHRDFVPNMISGATQADAAILVVDASIGAFEAGIDVSGGQTREHAQLIKSFGVDQIIIAINKMDAVGYSKERFDTIKNQLGTFLRACKFKDSSVLWIPLSAMENQNLVTSPSDARLLSWFQGPCLLDAIDSLQPPQRDYSKPILMPICDLIKLPSQGQVSVCGKLETGALQTGDKVLVMPSREMATVRSLEHNSQVCNSAKAGDNVIVNLQGIDVNRVMAGDVLCHPEYPIAVTNHLELKILLLDIAVPILIGSQLEFHVHHVKEAARVVRILSLLDPKTGKETKKSPRCLLAKQNAIIEVVLQGMICVEEHSKCKGLGRVSLRASGRTIALGLVTRVLEKKE</sequence>
<feature type="compositionally biased region" description="Low complexity" evidence="12">
    <location>
        <begin position="183"/>
        <end position="195"/>
    </location>
</feature>
<dbReference type="PROSITE" id="PS01358">
    <property type="entry name" value="ZF_RANBP2_1"/>
    <property type="match status" value="2"/>
</dbReference>
<evidence type="ECO:0000256" key="12">
    <source>
        <dbReference type="SAM" id="MobiDB-lite"/>
    </source>
</evidence>
<evidence type="ECO:0000313" key="15">
    <source>
        <dbReference type="EMBL" id="KAK4726725.1"/>
    </source>
</evidence>
<dbReference type="FunFam" id="2.40.30.10:FF:000020">
    <property type="entry name" value="Translation elongation factor EF-1"/>
    <property type="match status" value="1"/>
</dbReference>
<feature type="domain" description="RanBP2-type" evidence="13">
    <location>
        <begin position="81"/>
        <end position="110"/>
    </location>
</feature>
<dbReference type="Gene3D" id="2.40.30.10">
    <property type="entry name" value="Translation factors"/>
    <property type="match status" value="2"/>
</dbReference>
<keyword evidence="9" id="KW-0862">Zinc</keyword>
<dbReference type="GO" id="GO:0003924">
    <property type="term" value="F:GTPase activity"/>
    <property type="evidence" value="ECO:0007669"/>
    <property type="project" value="InterPro"/>
</dbReference>
<dbReference type="FunFam" id="3.40.50.300:FF:001277">
    <property type="entry name" value="Elongation factor 1 alpha-like protein"/>
    <property type="match status" value="1"/>
</dbReference>
<reference evidence="15 16" key="1">
    <citation type="submission" date="2023-10" db="EMBL/GenBank/DDBJ databases">
        <title>Genome-Wide Identification Analysis in wild type Solanum Pinnatisectum Reveals Some Genes Defensing Phytophthora Infestans.</title>
        <authorList>
            <person name="Sun C."/>
        </authorList>
    </citation>
    <scope>NUCLEOTIDE SEQUENCE [LARGE SCALE GENOMIC DNA]</scope>
    <source>
        <strain evidence="15">LQN</strain>
        <tissue evidence="15">Leaf</tissue>
    </source>
</reference>
<feature type="domain" description="Tr-type G" evidence="14">
    <location>
        <begin position="225"/>
        <end position="450"/>
    </location>
</feature>
<accession>A0AAV9LQM8</accession>
<dbReference type="InterPro" id="IPR000795">
    <property type="entry name" value="T_Tr_GTP-bd_dom"/>
</dbReference>
<keyword evidence="4" id="KW-0488">Methylation</keyword>
<dbReference type="PANTHER" id="PTHR23115">
    <property type="entry name" value="TRANSLATION FACTOR"/>
    <property type="match status" value="1"/>
</dbReference>
<dbReference type="CDD" id="cd16267">
    <property type="entry name" value="HBS1-like_II"/>
    <property type="match status" value="1"/>
</dbReference>
<evidence type="ECO:0000259" key="13">
    <source>
        <dbReference type="PROSITE" id="PS50199"/>
    </source>
</evidence>
<keyword evidence="6" id="KW-0479">Metal-binding</keyword>
<dbReference type="PROSITE" id="PS51722">
    <property type="entry name" value="G_TR_2"/>
    <property type="match status" value="1"/>
</dbReference>
<feature type="region of interest" description="Disordered" evidence="12">
    <location>
        <begin position="143"/>
        <end position="211"/>
    </location>
</feature>
<dbReference type="GO" id="GO:0005737">
    <property type="term" value="C:cytoplasm"/>
    <property type="evidence" value="ECO:0007669"/>
    <property type="project" value="UniProtKB-SubCell"/>
</dbReference>
<evidence type="ECO:0000256" key="4">
    <source>
        <dbReference type="ARBA" id="ARBA00022481"/>
    </source>
</evidence>
<dbReference type="Pfam" id="PF22594">
    <property type="entry name" value="GTP-eEF1A_C"/>
    <property type="match status" value="1"/>
</dbReference>
<evidence type="ECO:0000256" key="1">
    <source>
        <dbReference type="ARBA" id="ARBA00003982"/>
    </source>
</evidence>
<dbReference type="CDD" id="cd01883">
    <property type="entry name" value="EF1_alpha"/>
    <property type="match status" value="1"/>
</dbReference>
<dbReference type="CDD" id="cd04093">
    <property type="entry name" value="HBS1_C_III"/>
    <property type="match status" value="1"/>
</dbReference>
<keyword evidence="7" id="KW-0547">Nucleotide-binding</keyword>
<dbReference type="SUPFAM" id="SSF52540">
    <property type="entry name" value="P-loop containing nucleoside triphosphate hydrolases"/>
    <property type="match status" value="1"/>
</dbReference>
<comment type="subcellular location">
    <subcellularLocation>
        <location evidence="2">Cytoplasm</location>
    </subcellularLocation>
</comment>
<dbReference type="Proteomes" id="UP001311915">
    <property type="component" value="Unassembled WGS sequence"/>
</dbReference>
<evidence type="ECO:0000256" key="5">
    <source>
        <dbReference type="ARBA" id="ARBA00022490"/>
    </source>
</evidence>
<comment type="caution">
    <text evidence="15">The sequence shown here is derived from an EMBL/GenBank/DDBJ whole genome shotgun (WGS) entry which is preliminary data.</text>
</comment>
<evidence type="ECO:0000256" key="9">
    <source>
        <dbReference type="ARBA" id="ARBA00022833"/>
    </source>
</evidence>
<evidence type="ECO:0000256" key="3">
    <source>
        <dbReference type="ARBA" id="ARBA00007249"/>
    </source>
</evidence>
<proteinExistence type="inferred from homology"/>
<evidence type="ECO:0000256" key="10">
    <source>
        <dbReference type="ARBA" id="ARBA00023134"/>
    </source>
</evidence>
<dbReference type="AlphaFoldDB" id="A0AAV9LQM8"/>
<dbReference type="Pfam" id="PF00009">
    <property type="entry name" value="GTP_EFTU"/>
    <property type="match status" value="1"/>
</dbReference>
<organism evidence="15 16">
    <name type="scientific">Solanum pinnatisectum</name>
    <name type="common">tansyleaf nightshade</name>
    <dbReference type="NCBI Taxonomy" id="50273"/>
    <lineage>
        <taxon>Eukaryota</taxon>
        <taxon>Viridiplantae</taxon>
        <taxon>Streptophyta</taxon>
        <taxon>Embryophyta</taxon>
        <taxon>Tracheophyta</taxon>
        <taxon>Spermatophyta</taxon>
        <taxon>Magnoliopsida</taxon>
        <taxon>eudicotyledons</taxon>
        <taxon>Gunneridae</taxon>
        <taxon>Pentapetalae</taxon>
        <taxon>asterids</taxon>
        <taxon>lamiids</taxon>
        <taxon>Solanales</taxon>
        <taxon>Solanaceae</taxon>
        <taxon>Solanoideae</taxon>
        <taxon>Solaneae</taxon>
        <taxon>Solanum</taxon>
    </lineage>
</organism>
<evidence type="ECO:0000256" key="2">
    <source>
        <dbReference type="ARBA" id="ARBA00004496"/>
    </source>
</evidence>
<dbReference type="InterPro" id="IPR001876">
    <property type="entry name" value="Znf_RanBP2"/>
</dbReference>
<feature type="domain" description="RanBP2-type" evidence="13">
    <location>
        <begin position="49"/>
        <end position="78"/>
    </location>
</feature>
<dbReference type="InterPro" id="IPR009001">
    <property type="entry name" value="Transl_elong_EF1A/Init_IF2_C"/>
</dbReference>
<dbReference type="PROSITE" id="PS50199">
    <property type="entry name" value="ZF_RANBP2_2"/>
    <property type="match status" value="2"/>
</dbReference>
<dbReference type="Pfam" id="PF00641">
    <property type="entry name" value="Zn_ribbon_RanBP"/>
    <property type="match status" value="2"/>
</dbReference>
<comment type="function">
    <text evidence="1">This protein promotes the GTP-dependent binding of aminoacyl-tRNA to the A-site of ribosomes during protein biosynthesis.</text>
</comment>
<dbReference type="InterPro" id="IPR009000">
    <property type="entry name" value="Transl_B-barrel_sf"/>
</dbReference>
<gene>
    <name evidence="15" type="ORF">R3W88_031642</name>
</gene>
<dbReference type="InterPro" id="IPR036443">
    <property type="entry name" value="Znf_RanBP2_sf"/>
</dbReference>
<evidence type="ECO:0008006" key="17">
    <source>
        <dbReference type="Google" id="ProtNLM"/>
    </source>
</evidence>
<dbReference type="Pfam" id="PF03144">
    <property type="entry name" value="GTP_EFTU_D2"/>
    <property type="match status" value="1"/>
</dbReference>